<dbReference type="InParanoid" id="B9SUP5"/>
<protein>
    <submittedName>
        <fullName evidence="2">Uncharacterized protein</fullName>
    </submittedName>
</protein>
<dbReference type="PANTHER" id="PTHR34130">
    <property type="entry name" value="OS08G0243800 PROTEIN"/>
    <property type="match status" value="1"/>
</dbReference>
<feature type="region of interest" description="Disordered" evidence="1">
    <location>
        <begin position="193"/>
        <end position="227"/>
    </location>
</feature>
<evidence type="ECO:0000256" key="1">
    <source>
        <dbReference type="SAM" id="MobiDB-lite"/>
    </source>
</evidence>
<sequence>MDTREYWSLDPVQENHGFNYDDGDYDDALSLCDLALHNNSNASDWDDSSKEDQSSSFDQDLFEFFSEDFTASAYPKDNIIFCGKLIPYKGDKEEEQAHNLEKAISKPREGKRSRIFPWKTFSSSRSTRSKSYTTCKTFPDLASESNEYGMKRYNRVSMKKVSLLGGPARSRWYLFAFGVGRYPMEMELSDIKTRQSKLTDSKMRQSSKAPGKSKADDGREKLDGRGGKRARGWWSLLRILGCKGNQANAMVKASLGLMPLPNV</sequence>
<gene>
    <name evidence="2" type="ORF">RCOM_0714460</name>
</gene>
<dbReference type="PANTHER" id="PTHR34130:SF5">
    <property type="entry name" value="OS08G0243800 PROTEIN"/>
    <property type="match status" value="1"/>
</dbReference>
<feature type="compositionally biased region" description="Basic and acidic residues" evidence="1">
    <location>
        <begin position="193"/>
        <end position="203"/>
    </location>
</feature>
<organism evidence="2 3">
    <name type="scientific">Ricinus communis</name>
    <name type="common">Castor bean</name>
    <dbReference type="NCBI Taxonomy" id="3988"/>
    <lineage>
        <taxon>Eukaryota</taxon>
        <taxon>Viridiplantae</taxon>
        <taxon>Streptophyta</taxon>
        <taxon>Embryophyta</taxon>
        <taxon>Tracheophyta</taxon>
        <taxon>Spermatophyta</taxon>
        <taxon>Magnoliopsida</taxon>
        <taxon>eudicotyledons</taxon>
        <taxon>Gunneridae</taxon>
        <taxon>Pentapetalae</taxon>
        <taxon>rosids</taxon>
        <taxon>fabids</taxon>
        <taxon>Malpighiales</taxon>
        <taxon>Euphorbiaceae</taxon>
        <taxon>Acalyphoideae</taxon>
        <taxon>Acalypheae</taxon>
        <taxon>Ricinus</taxon>
    </lineage>
</organism>
<dbReference type="Proteomes" id="UP000008311">
    <property type="component" value="Unassembled WGS sequence"/>
</dbReference>
<keyword evidence="3" id="KW-1185">Reference proteome</keyword>
<name>B9SUP5_RICCO</name>
<dbReference type="eggNOG" id="ENOG502S8IR">
    <property type="taxonomic scope" value="Eukaryota"/>
</dbReference>
<dbReference type="EMBL" id="EQ974150">
    <property type="protein sequence ID" value="EEF32680.1"/>
    <property type="molecule type" value="Genomic_DNA"/>
</dbReference>
<feature type="compositionally biased region" description="Basic and acidic residues" evidence="1">
    <location>
        <begin position="213"/>
        <end position="226"/>
    </location>
</feature>
<dbReference type="AlphaFoldDB" id="B9SUP5"/>
<dbReference type="KEGG" id="rcu:8264250"/>
<accession>B9SUP5</accession>
<reference evidence="3" key="1">
    <citation type="journal article" date="2010" name="Nat. Biotechnol.">
        <title>Draft genome sequence of the oilseed species Ricinus communis.</title>
        <authorList>
            <person name="Chan A.P."/>
            <person name="Crabtree J."/>
            <person name="Zhao Q."/>
            <person name="Lorenzi H."/>
            <person name="Orvis J."/>
            <person name="Puiu D."/>
            <person name="Melake-Berhan A."/>
            <person name="Jones K.M."/>
            <person name="Redman J."/>
            <person name="Chen G."/>
            <person name="Cahoon E.B."/>
            <person name="Gedil M."/>
            <person name="Stanke M."/>
            <person name="Haas B.J."/>
            <person name="Wortman J.R."/>
            <person name="Fraser-Liggett C.M."/>
            <person name="Ravel J."/>
            <person name="Rabinowicz P.D."/>
        </authorList>
    </citation>
    <scope>NUCLEOTIDE SEQUENCE [LARGE SCALE GENOMIC DNA]</scope>
    <source>
        <strain evidence="3">cv. Hale</strain>
    </source>
</reference>
<evidence type="ECO:0000313" key="2">
    <source>
        <dbReference type="EMBL" id="EEF32680.1"/>
    </source>
</evidence>
<evidence type="ECO:0000313" key="3">
    <source>
        <dbReference type="Proteomes" id="UP000008311"/>
    </source>
</evidence>
<dbReference type="OrthoDB" id="1576948at2759"/>
<proteinExistence type="predicted"/>